<dbReference type="EMBL" id="QREV01000002">
    <property type="protein sequence ID" value="RDU51013.1"/>
    <property type="molecule type" value="Genomic_DNA"/>
</dbReference>
<dbReference type="Proteomes" id="UP000256321">
    <property type="component" value="Unassembled WGS sequence"/>
</dbReference>
<protein>
    <submittedName>
        <fullName evidence="1">Uncharacterized protein</fullName>
    </submittedName>
</protein>
<accession>A0A3D8HJG1</accession>
<evidence type="ECO:0000313" key="1">
    <source>
        <dbReference type="EMBL" id="RDU51013.1"/>
    </source>
</evidence>
<reference evidence="1 2" key="1">
    <citation type="submission" date="2018-07" db="EMBL/GenBank/DDBJ databases">
        <title>Parabacteroides acidifaciens nov. sp., isolated from human feces.</title>
        <authorList>
            <person name="Wang Y.J."/>
        </authorList>
    </citation>
    <scope>NUCLEOTIDE SEQUENCE [LARGE SCALE GENOMIC DNA]</scope>
    <source>
        <strain evidence="1 2">426-9</strain>
    </source>
</reference>
<sequence>MKNEWKADDNMQKVRIGMTKKEVISIMGDTYKVMEAKQTADGYQEVIGYVDLQNGIYRLRLSNGKVAEWDYILPPAHRHSENTSTSN</sequence>
<dbReference type="AlphaFoldDB" id="A0A3D8HJG1"/>
<organism evidence="1 2">
    <name type="scientific">Parabacteroides acidifaciens</name>
    <dbReference type="NCBI Taxonomy" id="2290935"/>
    <lineage>
        <taxon>Bacteria</taxon>
        <taxon>Pseudomonadati</taxon>
        <taxon>Bacteroidota</taxon>
        <taxon>Bacteroidia</taxon>
        <taxon>Bacteroidales</taxon>
        <taxon>Tannerellaceae</taxon>
        <taxon>Parabacteroides</taxon>
    </lineage>
</organism>
<name>A0A3D8HJG1_9BACT</name>
<gene>
    <name evidence="1" type="ORF">DWU89_01475</name>
</gene>
<comment type="caution">
    <text evidence="1">The sequence shown here is derived from an EMBL/GenBank/DDBJ whole genome shotgun (WGS) entry which is preliminary data.</text>
</comment>
<proteinExistence type="predicted"/>
<evidence type="ECO:0000313" key="2">
    <source>
        <dbReference type="Proteomes" id="UP000256321"/>
    </source>
</evidence>